<protein>
    <recommendedName>
        <fullName evidence="3">protein disulfide-isomerase</fullName>
        <ecNumber evidence="3">5.3.4.1</ecNumber>
    </recommendedName>
</protein>
<evidence type="ECO:0000256" key="3">
    <source>
        <dbReference type="ARBA" id="ARBA00012723"/>
    </source>
</evidence>
<keyword evidence="5" id="KW-0413">Isomerase</keyword>
<dbReference type="AlphaFoldDB" id="A0ABD3Y1K2"/>
<evidence type="ECO:0000313" key="8">
    <source>
        <dbReference type="EMBL" id="KAL3892314.1"/>
    </source>
</evidence>
<dbReference type="SUPFAM" id="SSF52833">
    <property type="entry name" value="Thioredoxin-like"/>
    <property type="match status" value="1"/>
</dbReference>
<proteinExistence type="predicted"/>
<reference evidence="8 9" key="1">
    <citation type="submission" date="2024-11" db="EMBL/GenBank/DDBJ databases">
        <title>Chromosome-level genome assembly of the freshwater bivalve Anodonta woodiana.</title>
        <authorList>
            <person name="Chen X."/>
        </authorList>
    </citation>
    <scope>NUCLEOTIDE SEQUENCE [LARGE SCALE GENOMIC DNA]</scope>
    <source>
        <strain evidence="8">MN2024</strain>
        <tissue evidence="8">Gills</tissue>
    </source>
</reference>
<dbReference type="InterPro" id="IPR057305">
    <property type="entry name" value="Thioredox_PDIA6_C"/>
</dbReference>
<dbReference type="PANTHER" id="PTHR45815">
    <property type="entry name" value="PROTEIN DISULFIDE-ISOMERASE A6"/>
    <property type="match status" value="1"/>
</dbReference>
<dbReference type="Pfam" id="PF24541">
    <property type="entry name" value="Thioredox_PDIA6_C"/>
    <property type="match status" value="1"/>
</dbReference>
<keyword evidence="9" id="KW-1185">Reference proteome</keyword>
<evidence type="ECO:0000313" key="9">
    <source>
        <dbReference type="Proteomes" id="UP001634394"/>
    </source>
</evidence>
<evidence type="ECO:0000256" key="2">
    <source>
        <dbReference type="ARBA" id="ARBA00004319"/>
    </source>
</evidence>
<organism evidence="8 9">
    <name type="scientific">Sinanodonta woodiana</name>
    <name type="common">Chinese pond mussel</name>
    <name type="synonym">Anodonta woodiana</name>
    <dbReference type="NCBI Taxonomy" id="1069815"/>
    <lineage>
        <taxon>Eukaryota</taxon>
        <taxon>Metazoa</taxon>
        <taxon>Spiralia</taxon>
        <taxon>Lophotrochozoa</taxon>
        <taxon>Mollusca</taxon>
        <taxon>Bivalvia</taxon>
        <taxon>Autobranchia</taxon>
        <taxon>Heteroconchia</taxon>
        <taxon>Palaeoheterodonta</taxon>
        <taxon>Unionida</taxon>
        <taxon>Unionoidea</taxon>
        <taxon>Unionidae</taxon>
        <taxon>Unioninae</taxon>
        <taxon>Sinanodonta</taxon>
    </lineage>
</organism>
<sequence>MKLFPSVNSRDDVVEYEGGRTSVEIVTWLKEKLAENVPPPEIFEIVDHASLNAHCEDRQLCIVAVLPHILDCQSECRNNYLQIMKDMGEKYKRNIWGWLWAEAGAQPALEDSVEVGGFGYPTMVAISPRKMMYSTLMGPFSETGIDDFFRNIATRRVSSAPLKGAQFPKLETIDPWDGNDREEGIYILLFKVPADEDLDLSDVVLDDLKDEL</sequence>
<dbReference type="PANTHER" id="PTHR45815:SF3">
    <property type="entry name" value="PROTEIN DISULFIDE-ISOMERASE A6"/>
    <property type="match status" value="1"/>
</dbReference>
<comment type="caution">
    <text evidence="8">The sequence shown here is derived from an EMBL/GenBank/DDBJ whole genome shotgun (WGS) entry which is preliminary data.</text>
</comment>
<dbReference type="GO" id="GO:0005788">
    <property type="term" value="C:endoplasmic reticulum lumen"/>
    <property type="evidence" value="ECO:0007669"/>
    <property type="project" value="UniProtKB-SubCell"/>
</dbReference>
<evidence type="ECO:0000256" key="1">
    <source>
        <dbReference type="ARBA" id="ARBA00001182"/>
    </source>
</evidence>
<evidence type="ECO:0000256" key="5">
    <source>
        <dbReference type="ARBA" id="ARBA00023235"/>
    </source>
</evidence>
<keyword evidence="6" id="KW-0676">Redox-active center</keyword>
<evidence type="ECO:0000259" key="7">
    <source>
        <dbReference type="Pfam" id="PF24541"/>
    </source>
</evidence>
<dbReference type="EMBL" id="JBJQND010000001">
    <property type="protein sequence ID" value="KAL3892314.1"/>
    <property type="molecule type" value="Genomic_DNA"/>
</dbReference>
<evidence type="ECO:0000256" key="6">
    <source>
        <dbReference type="ARBA" id="ARBA00023284"/>
    </source>
</evidence>
<name>A0ABD3Y1K2_SINWO</name>
<comment type="subcellular location">
    <subcellularLocation>
        <location evidence="2">Endoplasmic reticulum lumen</location>
    </subcellularLocation>
</comment>
<dbReference type="CDD" id="cd02983">
    <property type="entry name" value="P5_C"/>
    <property type="match status" value="1"/>
</dbReference>
<accession>A0ABD3Y1K2</accession>
<keyword evidence="4" id="KW-1015">Disulfide bond</keyword>
<dbReference type="EC" id="5.3.4.1" evidence="3"/>
<dbReference type="GO" id="GO:0003756">
    <property type="term" value="F:protein disulfide isomerase activity"/>
    <property type="evidence" value="ECO:0007669"/>
    <property type="project" value="UniProtKB-EC"/>
</dbReference>
<comment type="catalytic activity">
    <reaction evidence="1">
        <text>Catalyzes the rearrangement of -S-S- bonds in proteins.</text>
        <dbReference type="EC" id="5.3.4.1"/>
    </reaction>
</comment>
<evidence type="ECO:0000256" key="4">
    <source>
        <dbReference type="ARBA" id="ARBA00023157"/>
    </source>
</evidence>
<gene>
    <name evidence="8" type="ORF">ACJMK2_004530</name>
</gene>
<dbReference type="InterPro" id="IPR036249">
    <property type="entry name" value="Thioredoxin-like_sf"/>
</dbReference>
<dbReference type="Proteomes" id="UP001634394">
    <property type="component" value="Unassembled WGS sequence"/>
</dbReference>
<feature type="domain" description="PDIA6-like C-terminal thioredoxin-like" evidence="7">
    <location>
        <begin position="35"/>
        <end position="153"/>
    </location>
</feature>